<keyword evidence="12" id="KW-1185">Reference proteome</keyword>
<dbReference type="NCBIfam" id="TIGR00797">
    <property type="entry name" value="matE"/>
    <property type="match status" value="1"/>
</dbReference>
<feature type="transmembrane region" description="Helical" evidence="10">
    <location>
        <begin position="396"/>
        <end position="414"/>
    </location>
</feature>
<dbReference type="Proteomes" id="UP000215383">
    <property type="component" value="Chromosome 1"/>
</dbReference>
<feature type="transmembrane region" description="Helical" evidence="10">
    <location>
        <begin position="171"/>
        <end position="191"/>
    </location>
</feature>
<evidence type="ECO:0000256" key="6">
    <source>
        <dbReference type="ARBA" id="ARBA00022692"/>
    </source>
</evidence>
<evidence type="ECO:0000256" key="10">
    <source>
        <dbReference type="SAM" id="Phobius"/>
    </source>
</evidence>
<dbReference type="InterPro" id="IPR051327">
    <property type="entry name" value="MATE_MepA_subfamily"/>
</dbReference>
<dbReference type="GO" id="GO:0015297">
    <property type="term" value="F:antiporter activity"/>
    <property type="evidence" value="ECO:0007669"/>
    <property type="project" value="InterPro"/>
</dbReference>
<evidence type="ECO:0000313" key="12">
    <source>
        <dbReference type="Proteomes" id="UP000215383"/>
    </source>
</evidence>
<comment type="subcellular location">
    <subcellularLocation>
        <location evidence="1">Cell membrane</location>
        <topology evidence="1">Multi-pass membrane protein</topology>
    </subcellularLocation>
</comment>
<keyword evidence="7 10" id="KW-1133">Transmembrane helix</keyword>
<keyword evidence="9" id="KW-0046">Antibiotic resistance</keyword>
<feature type="transmembrane region" description="Helical" evidence="10">
    <location>
        <begin position="426"/>
        <end position="448"/>
    </location>
</feature>
<keyword evidence="5" id="KW-1003">Cell membrane</keyword>
<dbReference type="CDD" id="cd13143">
    <property type="entry name" value="MATE_MepA_like"/>
    <property type="match status" value="1"/>
</dbReference>
<keyword evidence="8 10" id="KW-0472">Membrane</keyword>
<evidence type="ECO:0000256" key="9">
    <source>
        <dbReference type="ARBA" id="ARBA00023251"/>
    </source>
</evidence>
<feature type="transmembrane region" description="Helical" evidence="10">
    <location>
        <begin position="354"/>
        <end position="375"/>
    </location>
</feature>
<dbReference type="eggNOG" id="COG0534">
    <property type="taxonomic scope" value="Bacteria"/>
</dbReference>
<sequence>MQNKTNDFTKNSMAHNIMSLAIPMTVAQLINVLYSLVDRMYIGHLAQNSTLALTGLGITFPIIMLITAFTNLFGMGGAPLCSIARGRGDDKRAEKIIGNSFSMLIICSCILITIGLLAKKPLLYLFGASDETYPFANEYFSIYIWGSIFVMVGLGMNTFINAQGFAKKGMVTILIGAIINIILDPIFIFGLDLGIRGAAIATVIAQFISAMWVMRFLLSDKAIYRIKKSCMKLDFKLIKEIISLGFSGFVFATTGSLVQIVCNNVLLLWGGNIYVGIMTVLNSIRDVLQMTIEGIRSGAQPVLSYNYGARQYLRVRQGIKFLAKITLLYTSLAWCILDFFPEFFIHLFNSEEEMLLLGVPALHIYFLGFFMMAFQSTGQTTFISLGMGKFATFFSLFRKVILVIPLTIFLPNVWDLGVYGVFYAEMISNFVGGLACFSTMMMVVWRRLKKIENTEKM</sequence>
<proteinExistence type="inferred from homology"/>
<gene>
    <name evidence="11" type="primary">mepA_2</name>
    <name evidence="11" type="ORF">SAMEA4364220_00624</name>
</gene>
<evidence type="ECO:0000256" key="3">
    <source>
        <dbReference type="ARBA" id="ARBA00022106"/>
    </source>
</evidence>
<feature type="transmembrane region" description="Helical" evidence="10">
    <location>
        <begin position="49"/>
        <end position="75"/>
    </location>
</feature>
<feature type="transmembrane region" description="Helical" evidence="10">
    <location>
        <begin position="266"/>
        <end position="284"/>
    </location>
</feature>
<evidence type="ECO:0000256" key="1">
    <source>
        <dbReference type="ARBA" id="ARBA00004651"/>
    </source>
</evidence>
<dbReference type="PIRSF" id="PIRSF006603">
    <property type="entry name" value="DinF"/>
    <property type="match status" value="1"/>
</dbReference>
<dbReference type="GO" id="GO:0042910">
    <property type="term" value="F:xenobiotic transmembrane transporter activity"/>
    <property type="evidence" value="ECO:0007669"/>
    <property type="project" value="InterPro"/>
</dbReference>
<feature type="transmembrane region" description="Helical" evidence="10">
    <location>
        <begin position="241"/>
        <end position="260"/>
    </location>
</feature>
<comment type="similarity">
    <text evidence="2">Belongs to the multi antimicrobial extrusion (MATE) (TC 2.A.66.1) family. MepA subfamily.</text>
</comment>
<dbReference type="GO" id="GO:0046677">
    <property type="term" value="P:response to antibiotic"/>
    <property type="evidence" value="ECO:0007669"/>
    <property type="project" value="UniProtKB-KW"/>
</dbReference>
<evidence type="ECO:0000313" key="11">
    <source>
        <dbReference type="EMBL" id="SNU96662.1"/>
    </source>
</evidence>
<dbReference type="InterPro" id="IPR002528">
    <property type="entry name" value="MATE_fam"/>
</dbReference>
<dbReference type="PANTHER" id="PTHR43823">
    <property type="entry name" value="SPORULATION PROTEIN YKVU"/>
    <property type="match status" value="1"/>
</dbReference>
<organism evidence="11 12">
    <name type="scientific">Megamonas hypermegale</name>
    <dbReference type="NCBI Taxonomy" id="158847"/>
    <lineage>
        <taxon>Bacteria</taxon>
        <taxon>Bacillati</taxon>
        <taxon>Bacillota</taxon>
        <taxon>Negativicutes</taxon>
        <taxon>Selenomonadales</taxon>
        <taxon>Selenomonadaceae</taxon>
        <taxon>Megamonas</taxon>
    </lineage>
</organism>
<dbReference type="PANTHER" id="PTHR43823:SF3">
    <property type="entry name" value="MULTIDRUG EXPORT PROTEIN MEPA"/>
    <property type="match status" value="1"/>
</dbReference>
<evidence type="ECO:0000256" key="8">
    <source>
        <dbReference type="ARBA" id="ARBA00023136"/>
    </source>
</evidence>
<keyword evidence="6 10" id="KW-0812">Transmembrane</keyword>
<feature type="transmembrane region" description="Helical" evidence="10">
    <location>
        <begin position="139"/>
        <end position="159"/>
    </location>
</feature>
<protein>
    <recommendedName>
        <fullName evidence="3">Multidrug export protein MepA</fullName>
    </recommendedName>
</protein>
<accession>A0A239TGI8</accession>
<feature type="transmembrane region" description="Helical" evidence="10">
    <location>
        <begin position="20"/>
        <end position="37"/>
    </location>
</feature>
<dbReference type="RefSeq" id="WP_027889668.1">
    <property type="nucleotide sequence ID" value="NZ_LT906446.1"/>
</dbReference>
<dbReference type="InterPro" id="IPR048279">
    <property type="entry name" value="MdtK-like"/>
</dbReference>
<dbReference type="InterPro" id="IPR045070">
    <property type="entry name" value="MATE_MepA-like"/>
</dbReference>
<dbReference type="EMBL" id="LT906446">
    <property type="protein sequence ID" value="SNU96662.1"/>
    <property type="molecule type" value="Genomic_DNA"/>
</dbReference>
<evidence type="ECO:0000256" key="7">
    <source>
        <dbReference type="ARBA" id="ARBA00022989"/>
    </source>
</evidence>
<dbReference type="GeneID" id="78506654"/>
<reference evidence="11 12" key="1">
    <citation type="submission" date="2017-06" db="EMBL/GenBank/DDBJ databases">
        <authorList>
            <consortium name="Pathogen Informatics"/>
        </authorList>
    </citation>
    <scope>NUCLEOTIDE SEQUENCE [LARGE SCALE GENOMIC DNA]</scope>
    <source>
        <strain evidence="11 12">NCTC10570</strain>
    </source>
</reference>
<feature type="transmembrane region" description="Helical" evidence="10">
    <location>
        <begin position="197"/>
        <end position="218"/>
    </location>
</feature>
<evidence type="ECO:0000256" key="2">
    <source>
        <dbReference type="ARBA" id="ARBA00008417"/>
    </source>
</evidence>
<feature type="transmembrane region" description="Helical" evidence="10">
    <location>
        <begin position="326"/>
        <end position="348"/>
    </location>
</feature>
<dbReference type="GO" id="GO:0005886">
    <property type="term" value="C:plasma membrane"/>
    <property type="evidence" value="ECO:0007669"/>
    <property type="project" value="UniProtKB-SubCell"/>
</dbReference>
<evidence type="ECO:0000256" key="5">
    <source>
        <dbReference type="ARBA" id="ARBA00022475"/>
    </source>
</evidence>
<dbReference type="Pfam" id="PF01554">
    <property type="entry name" value="MatE"/>
    <property type="match status" value="2"/>
</dbReference>
<feature type="transmembrane region" description="Helical" evidence="10">
    <location>
        <begin position="96"/>
        <end position="119"/>
    </location>
</feature>
<keyword evidence="4" id="KW-0813">Transport</keyword>
<evidence type="ECO:0000256" key="4">
    <source>
        <dbReference type="ARBA" id="ARBA00022448"/>
    </source>
</evidence>
<dbReference type="AlphaFoldDB" id="A0A239TGI8"/>
<name>A0A239TGI8_9FIRM</name>